<evidence type="ECO:0000313" key="4">
    <source>
        <dbReference type="Proteomes" id="UP000005522"/>
    </source>
</evidence>
<evidence type="ECO:0000256" key="1">
    <source>
        <dbReference type="ARBA" id="ARBA00006611"/>
    </source>
</evidence>
<dbReference type="eggNOG" id="COG4962">
    <property type="taxonomic scope" value="Bacteria"/>
</dbReference>
<dbReference type="NCBIfam" id="TIGR02782">
    <property type="entry name" value="TrbB_P"/>
    <property type="match status" value="1"/>
</dbReference>
<evidence type="ECO:0000259" key="2">
    <source>
        <dbReference type="Pfam" id="PF00437"/>
    </source>
</evidence>
<dbReference type="Proteomes" id="UP000005522">
    <property type="component" value="Chromosome"/>
</dbReference>
<dbReference type="CDD" id="cd01130">
    <property type="entry name" value="VirB11-like_ATPase"/>
    <property type="match status" value="1"/>
</dbReference>
<protein>
    <submittedName>
        <fullName evidence="3">Conjugative transfer protein TrbB</fullName>
    </submittedName>
</protein>
<name>A0A059ZSB8_ACICK</name>
<sequence length="335" mass="36377">MSESLPGAALLPPAGPVPGAALHAIDKAKAEAHARLIEQMRRILGEDICKAFEDPKVVEILLNDNGEVLVERHGEGITPLTTMPAAKALNLLGLMASYRETVVDRAHPIVEGAMPPEFLLARFAGCIPPLTPAPTFAIRLPARSIFTVEDYVSRGILTDAQYEKITTAIRDRKNIVVSGGTGSGKTTLLNACSDYVARISGLDQRIVIIEDTREIQCNAPNVVQMLTDPDSGIDMTRLLKLTLRYRPDRIFVGEVRDRSALALLKAWGTGHPGGLATLHANDAEGALTRLDQLCQEAGVPSQRHLIEEAVDVVVQIARDPNHPAGRRITEIRFFD</sequence>
<organism evidence="3 4">
    <name type="scientific">Acidithiobacillus caldus (strain ATCC 51756 / DSM 8584 / KU)</name>
    <dbReference type="NCBI Taxonomy" id="637389"/>
    <lineage>
        <taxon>Bacteria</taxon>
        <taxon>Pseudomonadati</taxon>
        <taxon>Pseudomonadota</taxon>
        <taxon>Acidithiobacillia</taxon>
        <taxon>Acidithiobacillales</taxon>
        <taxon>Acidithiobacillaceae</taxon>
        <taxon>Acidithiobacillus</taxon>
    </lineage>
</organism>
<dbReference type="InterPro" id="IPR050921">
    <property type="entry name" value="T4SS_GSP_E_ATPase"/>
</dbReference>
<dbReference type="PANTHER" id="PTHR30486:SF6">
    <property type="entry name" value="TYPE IV PILUS RETRACTATION ATPASE PILT"/>
    <property type="match status" value="1"/>
</dbReference>
<dbReference type="PANTHER" id="PTHR30486">
    <property type="entry name" value="TWITCHING MOTILITY PROTEIN PILT"/>
    <property type="match status" value="1"/>
</dbReference>
<dbReference type="HOGENOM" id="CLU_005379_3_0_6"/>
<feature type="domain" description="Bacterial type II secretion system protein E" evidence="2">
    <location>
        <begin position="133"/>
        <end position="318"/>
    </location>
</feature>
<comment type="similarity">
    <text evidence="1">Belongs to the GSP E family.</text>
</comment>
<dbReference type="GO" id="GO:0005737">
    <property type="term" value="C:cytoplasm"/>
    <property type="evidence" value="ECO:0007669"/>
    <property type="project" value="InterPro"/>
</dbReference>
<reference evidence="3 4" key="1">
    <citation type="journal article" date="2009" name="J. Bacteriol.">
        <title>Draft genome sequence of the extremely acidophilic bacterium Acidithiobacillus caldus ATCC 51756 reveals metabolic versatility in the genus Acidithiobacillus.</title>
        <authorList>
            <person name="Valdes J."/>
            <person name="Quatrini R."/>
            <person name="Hallberg K."/>
            <person name="Dopson M."/>
            <person name="Valenzuela P.D."/>
            <person name="Holmes D.S."/>
        </authorList>
    </citation>
    <scope>NUCLEOTIDE SEQUENCE [LARGE SCALE GENOMIC DNA]</scope>
    <source>
        <strain evidence="4">ATCC 51756 / DSM 8584 / KU</strain>
    </source>
</reference>
<dbReference type="EMBL" id="CP005986">
    <property type="protein sequence ID" value="AIA55739.1"/>
    <property type="molecule type" value="Genomic_DNA"/>
</dbReference>
<dbReference type="Gene3D" id="3.40.50.300">
    <property type="entry name" value="P-loop containing nucleotide triphosphate hydrolases"/>
    <property type="match status" value="1"/>
</dbReference>
<dbReference type="Pfam" id="PF00437">
    <property type="entry name" value="T2SSE"/>
    <property type="match status" value="1"/>
</dbReference>
<accession>A0A059ZSB8</accession>
<proteinExistence type="inferred from homology"/>
<dbReference type="KEGG" id="acz:Acaty_c1880"/>
<gene>
    <name evidence="3" type="ORF">Acaty_c1880</name>
</gene>
<dbReference type="InterPro" id="IPR014149">
    <property type="entry name" value="Conjug-transfer_TrbB"/>
</dbReference>
<dbReference type="RefSeq" id="WP_004872984.1">
    <property type="nucleotide sequence ID" value="NZ_CP005986.1"/>
</dbReference>
<dbReference type="InterPro" id="IPR001482">
    <property type="entry name" value="T2SS/T4SS_dom"/>
</dbReference>
<dbReference type="AlphaFoldDB" id="A0A059ZSB8"/>
<dbReference type="GO" id="GO:0016887">
    <property type="term" value="F:ATP hydrolysis activity"/>
    <property type="evidence" value="ECO:0007669"/>
    <property type="project" value="InterPro"/>
</dbReference>
<dbReference type="Gene3D" id="3.30.450.90">
    <property type="match status" value="1"/>
</dbReference>
<dbReference type="SUPFAM" id="SSF52540">
    <property type="entry name" value="P-loop containing nucleoside triphosphate hydrolases"/>
    <property type="match status" value="1"/>
</dbReference>
<evidence type="ECO:0000313" key="3">
    <source>
        <dbReference type="EMBL" id="AIA55739.1"/>
    </source>
</evidence>
<dbReference type="InterPro" id="IPR027417">
    <property type="entry name" value="P-loop_NTPase"/>
</dbReference>
<dbReference type="GO" id="GO:0005524">
    <property type="term" value="F:ATP binding"/>
    <property type="evidence" value="ECO:0007669"/>
    <property type="project" value="InterPro"/>
</dbReference>